<dbReference type="InterPro" id="IPR038756">
    <property type="entry name" value="CheX-like"/>
</dbReference>
<dbReference type="AlphaFoldDB" id="R1AY75"/>
<accession>R1AY75</accession>
<keyword evidence="4" id="KW-1185">Reference proteome</keyword>
<dbReference type="PANTHER" id="PTHR39452">
    <property type="entry name" value="CHEY-P PHOSPHATASE CHEX"/>
    <property type="match status" value="1"/>
</dbReference>
<evidence type="ECO:0000313" key="3">
    <source>
        <dbReference type="EMBL" id="EOD01627.1"/>
    </source>
</evidence>
<dbReference type="SUPFAM" id="SSF103039">
    <property type="entry name" value="CheC-like"/>
    <property type="match status" value="1"/>
</dbReference>
<dbReference type="STRING" id="1304284.L21TH_0298"/>
<dbReference type="Gene3D" id="3.40.1550.10">
    <property type="entry name" value="CheC-like"/>
    <property type="match status" value="1"/>
</dbReference>
<dbReference type="EMBL" id="ARZA01000044">
    <property type="protein sequence ID" value="EOD01627.1"/>
    <property type="molecule type" value="Genomic_DNA"/>
</dbReference>
<dbReference type="CDD" id="cd17906">
    <property type="entry name" value="CheX"/>
    <property type="match status" value="1"/>
</dbReference>
<keyword evidence="1" id="KW-0145">Chemotaxis</keyword>
<gene>
    <name evidence="3" type="ORF">L21TH_0298</name>
</gene>
<dbReference type="Pfam" id="PF13690">
    <property type="entry name" value="CheX"/>
    <property type="match status" value="1"/>
</dbReference>
<dbReference type="Proteomes" id="UP000013378">
    <property type="component" value="Unassembled WGS sequence"/>
</dbReference>
<protein>
    <recommendedName>
        <fullName evidence="2">Chemotaxis phosphatase CheX-like domain-containing protein</fullName>
    </recommendedName>
</protein>
<feature type="domain" description="Chemotaxis phosphatase CheX-like" evidence="2">
    <location>
        <begin position="43"/>
        <end position="139"/>
    </location>
</feature>
<proteinExistence type="predicted"/>
<dbReference type="RefSeq" id="WP_006307308.1">
    <property type="nucleotide sequence ID" value="NZ_ARZA01000044.1"/>
</dbReference>
<dbReference type="eggNOG" id="COG1406">
    <property type="taxonomic scope" value="Bacteria"/>
</dbReference>
<sequence length="153" mass="16639">MKEELVKPFVKSGKEIISQVANIEVTQKDFYFKKEVVLKDNIGIIIGMTGTLKGQVVISLTEDIAKKIASNMMGGMPVAVLDEMAKSAICELGNMILGNAAVGLYDFGASVDITPPSVLQGNHMVYTSSSPEIMCVPFEIEENQIELNLLLEK</sequence>
<reference evidence="3 4" key="1">
    <citation type="journal article" date="2015" name="Geomicrobiol. J.">
        <title>Caldisalinibacter kiritimatiensis gen. nov., sp. nov., a moderately thermohalophilic thiosulfate-reducing bacterium from a hypersaline microbial mat.</title>
        <authorList>
            <person name="Ben Hania W."/>
            <person name="Joseph M."/>
            <person name="Fiebig A."/>
            <person name="Bunk B."/>
            <person name="Klenk H.-P."/>
            <person name="Fardeau M.-L."/>
            <person name="Spring S."/>
        </authorList>
    </citation>
    <scope>NUCLEOTIDE SEQUENCE [LARGE SCALE GENOMIC DNA]</scope>
    <source>
        <strain evidence="3 4">L21-TH-D2</strain>
    </source>
</reference>
<evidence type="ECO:0000259" key="2">
    <source>
        <dbReference type="Pfam" id="PF13690"/>
    </source>
</evidence>
<organism evidence="3 4">
    <name type="scientific">Caldisalinibacter kiritimatiensis</name>
    <dbReference type="NCBI Taxonomy" id="1304284"/>
    <lineage>
        <taxon>Bacteria</taxon>
        <taxon>Bacillati</taxon>
        <taxon>Bacillota</taxon>
        <taxon>Tissierellia</taxon>
        <taxon>Tissierellales</taxon>
        <taxon>Thermohalobacteraceae</taxon>
        <taxon>Caldisalinibacter</taxon>
    </lineage>
</organism>
<dbReference type="InterPro" id="IPR028051">
    <property type="entry name" value="CheX-like_dom"/>
</dbReference>
<dbReference type="OrthoDB" id="9788100at2"/>
<dbReference type="GO" id="GO:0006935">
    <property type="term" value="P:chemotaxis"/>
    <property type="evidence" value="ECO:0007669"/>
    <property type="project" value="UniProtKB-KW"/>
</dbReference>
<evidence type="ECO:0000256" key="1">
    <source>
        <dbReference type="ARBA" id="ARBA00022500"/>
    </source>
</evidence>
<dbReference type="InterPro" id="IPR028976">
    <property type="entry name" value="CheC-like_sf"/>
</dbReference>
<evidence type="ECO:0000313" key="4">
    <source>
        <dbReference type="Proteomes" id="UP000013378"/>
    </source>
</evidence>
<dbReference type="PANTHER" id="PTHR39452:SF1">
    <property type="entry name" value="CHEY-P PHOSPHATASE CHEX"/>
    <property type="match status" value="1"/>
</dbReference>
<comment type="caution">
    <text evidence="3">The sequence shown here is derived from an EMBL/GenBank/DDBJ whole genome shotgun (WGS) entry which is preliminary data.</text>
</comment>
<name>R1AY75_9FIRM</name>